<feature type="transmembrane region" description="Helical" evidence="8">
    <location>
        <begin position="255"/>
        <end position="274"/>
    </location>
</feature>
<dbReference type="AlphaFoldDB" id="A0A929B614"/>
<gene>
    <name evidence="10" type="ORF">IQ251_00490</name>
</gene>
<dbReference type="GO" id="GO:0005886">
    <property type="term" value="C:plasma membrane"/>
    <property type="evidence" value="ECO:0007669"/>
    <property type="project" value="UniProtKB-SubCell"/>
</dbReference>
<keyword evidence="6 8" id="KW-0472">Membrane</keyword>
<feature type="transmembrane region" description="Helical" evidence="8">
    <location>
        <begin position="468"/>
        <end position="485"/>
    </location>
</feature>
<evidence type="ECO:0000256" key="3">
    <source>
        <dbReference type="ARBA" id="ARBA00022475"/>
    </source>
</evidence>
<organism evidence="10 11">
    <name type="scientific">Saccharopolyspora montiporae</name>
    <dbReference type="NCBI Taxonomy" id="2781240"/>
    <lineage>
        <taxon>Bacteria</taxon>
        <taxon>Bacillati</taxon>
        <taxon>Actinomycetota</taxon>
        <taxon>Actinomycetes</taxon>
        <taxon>Pseudonocardiales</taxon>
        <taxon>Pseudonocardiaceae</taxon>
        <taxon>Saccharopolyspora</taxon>
    </lineage>
</organism>
<dbReference type="EMBL" id="JADEYC010000001">
    <property type="protein sequence ID" value="MBE9372915.1"/>
    <property type="molecule type" value="Genomic_DNA"/>
</dbReference>
<feature type="transmembrane region" description="Helical" evidence="8">
    <location>
        <begin position="343"/>
        <end position="362"/>
    </location>
</feature>
<keyword evidence="4 8" id="KW-0812">Transmembrane</keyword>
<feature type="region of interest" description="Disordered" evidence="7">
    <location>
        <begin position="42"/>
        <end position="75"/>
    </location>
</feature>
<dbReference type="Proteomes" id="UP000598360">
    <property type="component" value="Unassembled WGS sequence"/>
</dbReference>
<feature type="transmembrane region" description="Helical" evidence="8">
    <location>
        <begin position="309"/>
        <end position="331"/>
    </location>
</feature>
<feature type="domain" description="Major facilitator superfamily (MFS) profile" evidence="9">
    <location>
        <begin position="83"/>
        <end position="491"/>
    </location>
</feature>
<evidence type="ECO:0000313" key="11">
    <source>
        <dbReference type="Proteomes" id="UP000598360"/>
    </source>
</evidence>
<feature type="region of interest" description="Disordered" evidence="7">
    <location>
        <begin position="1"/>
        <end position="21"/>
    </location>
</feature>
<evidence type="ECO:0000256" key="1">
    <source>
        <dbReference type="ARBA" id="ARBA00004651"/>
    </source>
</evidence>
<dbReference type="PROSITE" id="PS50850">
    <property type="entry name" value="MFS"/>
    <property type="match status" value="1"/>
</dbReference>
<feature type="transmembrane region" description="Helical" evidence="8">
    <location>
        <begin position="400"/>
        <end position="423"/>
    </location>
</feature>
<dbReference type="CDD" id="cd17369">
    <property type="entry name" value="MFS_ShiA_like"/>
    <property type="match status" value="1"/>
</dbReference>
<feature type="transmembrane region" description="Helical" evidence="8">
    <location>
        <begin position="221"/>
        <end position="243"/>
    </location>
</feature>
<feature type="transmembrane region" description="Helical" evidence="8">
    <location>
        <begin position="156"/>
        <end position="174"/>
    </location>
</feature>
<evidence type="ECO:0000256" key="2">
    <source>
        <dbReference type="ARBA" id="ARBA00022448"/>
    </source>
</evidence>
<comment type="subcellular location">
    <subcellularLocation>
        <location evidence="1">Cell membrane</location>
        <topology evidence="1">Multi-pass membrane protein</topology>
    </subcellularLocation>
</comment>
<sequence>MCFPRSANTHPVSERVPSGRRGPSIDIINRCCLHVNLLRAGDRHPRSHGTRPSRTRPRGVRVPAHTASTAPTNPRRGKEIRRVVLSSYLGSTIEFYDFLLYATAASLVFGPVFFTGLDPLAATIASYGTFAAGYLARPLGGLVLGHFGDRIGRKRMLVLSMTIMGVASFLIGLVPPASAIGSWGAIILVGLRICQGIAVGGEWGGAALMSLEHADRKQRGFAASFTNAGAPSGAVLGTLLMSAFATLPREQFLAWGWRIPFLLSAALLVLGLFVRSRVAESPIFQEAMRSSPPRRRAPVLDVLRRPRTLLLNMLGCSGSFAIQILFATFAITYASAAGADEQLVLLSFAIASFLQIGTVLAFGKLSDVVGRRPVMLGGLALFALLLHPLFGWLGSGNGTLVFLAFLVGLTCHAMTYGPMAAYISEQVGTTSRYTGASLGYQGATLLGAGLTPVVLASLHAAHRTPTPLVWFMVTVCALSAAAVLATRESKDNDLQAL</sequence>
<name>A0A929B614_9PSEU</name>
<feature type="transmembrane region" description="Helical" evidence="8">
    <location>
        <begin position="120"/>
        <end position="144"/>
    </location>
</feature>
<reference evidence="10" key="1">
    <citation type="submission" date="2020-10" db="EMBL/GenBank/DDBJ databases">
        <title>Diversity and distribution of actinomycetes associated with coral in the coast of Hainan.</title>
        <authorList>
            <person name="Li F."/>
        </authorList>
    </citation>
    <scope>NUCLEOTIDE SEQUENCE</scope>
    <source>
        <strain evidence="10">HNM0983</strain>
    </source>
</reference>
<keyword evidence="2" id="KW-0813">Transport</keyword>
<dbReference type="InterPro" id="IPR036259">
    <property type="entry name" value="MFS_trans_sf"/>
</dbReference>
<evidence type="ECO:0000256" key="5">
    <source>
        <dbReference type="ARBA" id="ARBA00022989"/>
    </source>
</evidence>
<feature type="transmembrane region" description="Helical" evidence="8">
    <location>
        <begin position="374"/>
        <end position="394"/>
    </location>
</feature>
<comment type="caution">
    <text evidence="10">The sequence shown here is derived from an EMBL/GenBank/DDBJ whole genome shotgun (WGS) entry which is preliminary data.</text>
</comment>
<feature type="compositionally biased region" description="Polar residues" evidence="7">
    <location>
        <begin position="1"/>
        <end position="11"/>
    </location>
</feature>
<evidence type="ECO:0000256" key="6">
    <source>
        <dbReference type="ARBA" id="ARBA00023136"/>
    </source>
</evidence>
<dbReference type="InterPro" id="IPR011701">
    <property type="entry name" value="MFS"/>
</dbReference>
<dbReference type="InterPro" id="IPR020846">
    <property type="entry name" value="MFS_dom"/>
</dbReference>
<dbReference type="PANTHER" id="PTHR43045:SF1">
    <property type="entry name" value="SHIKIMATE TRANSPORTER"/>
    <property type="match status" value="1"/>
</dbReference>
<dbReference type="PANTHER" id="PTHR43045">
    <property type="entry name" value="SHIKIMATE TRANSPORTER"/>
    <property type="match status" value="1"/>
</dbReference>
<dbReference type="GO" id="GO:0022857">
    <property type="term" value="F:transmembrane transporter activity"/>
    <property type="evidence" value="ECO:0007669"/>
    <property type="project" value="InterPro"/>
</dbReference>
<keyword evidence="5 8" id="KW-1133">Transmembrane helix</keyword>
<evidence type="ECO:0000313" key="10">
    <source>
        <dbReference type="EMBL" id="MBE9372915.1"/>
    </source>
</evidence>
<dbReference type="Gene3D" id="1.20.1250.20">
    <property type="entry name" value="MFS general substrate transporter like domains"/>
    <property type="match status" value="2"/>
</dbReference>
<feature type="transmembrane region" description="Helical" evidence="8">
    <location>
        <begin position="95"/>
        <end position="114"/>
    </location>
</feature>
<proteinExistence type="predicted"/>
<dbReference type="SUPFAM" id="SSF103473">
    <property type="entry name" value="MFS general substrate transporter"/>
    <property type="match status" value="1"/>
</dbReference>
<feature type="transmembrane region" description="Helical" evidence="8">
    <location>
        <begin position="180"/>
        <end position="200"/>
    </location>
</feature>
<evidence type="ECO:0000259" key="9">
    <source>
        <dbReference type="PROSITE" id="PS50850"/>
    </source>
</evidence>
<evidence type="ECO:0000256" key="8">
    <source>
        <dbReference type="SAM" id="Phobius"/>
    </source>
</evidence>
<protein>
    <submittedName>
        <fullName evidence="10">MHS family MFS transporter</fullName>
    </submittedName>
</protein>
<accession>A0A929B614</accession>
<evidence type="ECO:0000256" key="7">
    <source>
        <dbReference type="SAM" id="MobiDB-lite"/>
    </source>
</evidence>
<feature type="transmembrane region" description="Helical" evidence="8">
    <location>
        <begin position="443"/>
        <end position="462"/>
    </location>
</feature>
<keyword evidence="3" id="KW-1003">Cell membrane</keyword>
<keyword evidence="11" id="KW-1185">Reference proteome</keyword>
<evidence type="ECO:0000256" key="4">
    <source>
        <dbReference type="ARBA" id="ARBA00022692"/>
    </source>
</evidence>
<feature type="compositionally biased region" description="Basic residues" evidence="7">
    <location>
        <begin position="45"/>
        <end position="59"/>
    </location>
</feature>
<dbReference type="Pfam" id="PF07690">
    <property type="entry name" value="MFS_1"/>
    <property type="match status" value="1"/>
</dbReference>